<reference evidence="2" key="2">
    <citation type="submission" date="2015-01" db="EMBL/GenBank/DDBJ databases">
        <title>Evolutionary Origins and Diversification of the Mycorrhizal Mutualists.</title>
        <authorList>
            <consortium name="DOE Joint Genome Institute"/>
            <consortium name="Mycorrhizal Genomics Consortium"/>
            <person name="Kohler A."/>
            <person name="Kuo A."/>
            <person name="Nagy L.G."/>
            <person name="Floudas D."/>
            <person name="Copeland A."/>
            <person name="Barry K.W."/>
            <person name="Cichocki N."/>
            <person name="Veneault-Fourrey C."/>
            <person name="LaButti K."/>
            <person name="Lindquist E.A."/>
            <person name="Lipzen A."/>
            <person name="Lundell T."/>
            <person name="Morin E."/>
            <person name="Murat C."/>
            <person name="Riley R."/>
            <person name="Ohm R."/>
            <person name="Sun H."/>
            <person name="Tunlid A."/>
            <person name="Henrissat B."/>
            <person name="Grigoriev I.V."/>
            <person name="Hibbett D.S."/>
            <person name="Martin F."/>
        </authorList>
    </citation>
    <scope>NUCLEOTIDE SEQUENCE [LARGE SCALE GENOMIC DNA]</scope>
    <source>
        <strain evidence="2">F 1598</strain>
    </source>
</reference>
<evidence type="ECO:0000313" key="1">
    <source>
        <dbReference type="EMBL" id="KIM82338.1"/>
    </source>
</evidence>
<keyword evidence="2" id="KW-1185">Reference proteome</keyword>
<dbReference type="InParanoid" id="A0A0C3B7R5"/>
<accession>A0A0C3B7R5</accession>
<sequence length="57" mass="6368">MTGGSCHWHGRIVTLIAFAESRVRYLTVINSILTIDGLRCKFDADLDSRGDQGMLAW</sequence>
<proteinExistence type="predicted"/>
<dbReference type="AlphaFoldDB" id="A0A0C3B7R5"/>
<evidence type="ECO:0000313" key="2">
    <source>
        <dbReference type="Proteomes" id="UP000054166"/>
    </source>
</evidence>
<organism evidence="1 2">
    <name type="scientific">Piloderma croceum (strain F 1598)</name>
    <dbReference type="NCBI Taxonomy" id="765440"/>
    <lineage>
        <taxon>Eukaryota</taxon>
        <taxon>Fungi</taxon>
        <taxon>Dikarya</taxon>
        <taxon>Basidiomycota</taxon>
        <taxon>Agaricomycotina</taxon>
        <taxon>Agaricomycetes</taxon>
        <taxon>Agaricomycetidae</taxon>
        <taxon>Atheliales</taxon>
        <taxon>Atheliaceae</taxon>
        <taxon>Piloderma</taxon>
    </lineage>
</organism>
<reference evidence="1 2" key="1">
    <citation type="submission" date="2014-04" db="EMBL/GenBank/DDBJ databases">
        <authorList>
            <consortium name="DOE Joint Genome Institute"/>
            <person name="Kuo A."/>
            <person name="Tarkka M."/>
            <person name="Buscot F."/>
            <person name="Kohler A."/>
            <person name="Nagy L.G."/>
            <person name="Floudas D."/>
            <person name="Copeland A."/>
            <person name="Barry K.W."/>
            <person name="Cichocki N."/>
            <person name="Veneault-Fourrey C."/>
            <person name="LaButti K."/>
            <person name="Lindquist E.A."/>
            <person name="Lipzen A."/>
            <person name="Lundell T."/>
            <person name="Morin E."/>
            <person name="Murat C."/>
            <person name="Sun H."/>
            <person name="Tunlid A."/>
            <person name="Henrissat B."/>
            <person name="Grigoriev I.V."/>
            <person name="Hibbett D.S."/>
            <person name="Martin F."/>
            <person name="Nordberg H.P."/>
            <person name="Cantor M.N."/>
            <person name="Hua S.X."/>
        </authorList>
    </citation>
    <scope>NUCLEOTIDE SEQUENCE [LARGE SCALE GENOMIC DNA]</scope>
    <source>
        <strain evidence="1 2">F 1598</strain>
    </source>
</reference>
<dbReference type="HOGENOM" id="CLU_2997251_0_0_1"/>
<gene>
    <name evidence="1" type="ORF">PILCRDRAFT_820723</name>
</gene>
<name>A0A0C3B7R5_PILCF</name>
<protein>
    <submittedName>
        <fullName evidence="1">Uncharacterized protein</fullName>
    </submittedName>
</protein>
<dbReference type="EMBL" id="KN832995">
    <property type="protein sequence ID" value="KIM82338.1"/>
    <property type="molecule type" value="Genomic_DNA"/>
</dbReference>
<dbReference type="Proteomes" id="UP000054166">
    <property type="component" value="Unassembled WGS sequence"/>
</dbReference>